<sequence>MLSILVFLGLLAVIAAWWLAKQGIASKPWMEQGVAYDTREFSPAPSPAKIGFGVFLAVVGTLFALFISAYAMRMQLPDWRAPPIPQVVWLNTIMLILSSVALQGARTAARRDDADALKIGLAAGGLAALAFLSGQLLAWRQLMAEGYWLATNSADAFFYILTGVHGIHLLGGLIALASTGSQAWRGTPPQRLLLSVDLCATYWHFLLLVWLILLSVLIGWAGEVAAICRQLLT</sequence>
<evidence type="ECO:0000256" key="2">
    <source>
        <dbReference type="ARBA" id="ARBA00010581"/>
    </source>
</evidence>
<dbReference type="RefSeq" id="WP_224313127.1">
    <property type="nucleotide sequence ID" value="NZ_JAIRBM010000007.1"/>
</dbReference>
<feature type="domain" description="Heme-copper oxidase subunit III family profile" evidence="8">
    <location>
        <begin position="1"/>
        <end position="222"/>
    </location>
</feature>
<dbReference type="PANTHER" id="PTHR11403:SF10">
    <property type="entry name" value="CYTOCHROME C OXIDASE"/>
    <property type="match status" value="1"/>
</dbReference>
<feature type="transmembrane region" description="Helical" evidence="7">
    <location>
        <begin position="117"/>
        <end position="137"/>
    </location>
</feature>
<organism evidence="9 10">
    <name type="scientific">Microvirga puerhi</name>
    <dbReference type="NCBI Taxonomy" id="2876078"/>
    <lineage>
        <taxon>Bacteria</taxon>
        <taxon>Pseudomonadati</taxon>
        <taxon>Pseudomonadota</taxon>
        <taxon>Alphaproteobacteria</taxon>
        <taxon>Hyphomicrobiales</taxon>
        <taxon>Methylobacteriaceae</taxon>
        <taxon>Microvirga</taxon>
    </lineage>
</organism>
<feature type="transmembrane region" description="Helical" evidence="7">
    <location>
        <begin position="84"/>
        <end position="105"/>
    </location>
</feature>
<gene>
    <name evidence="9" type="ORF">K9B37_10990</name>
</gene>
<reference evidence="9 10" key="1">
    <citation type="submission" date="2021-09" db="EMBL/GenBank/DDBJ databases">
        <title>The complete genome sequence of a new microorganism.</title>
        <authorList>
            <person name="Zi Z."/>
        </authorList>
    </citation>
    <scope>NUCLEOTIDE SEQUENCE [LARGE SCALE GENOMIC DNA]</scope>
    <source>
        <strain evidence="9 10">WGZ8</strain>
    </source>
</reference>
<dbReference type="Gene3D" id="1.20.120.80">
    <property type="entry name" value="Cytochrome c oxidase, subunit III, four-helix bundle"/>
    <property type="match status" value="1"/>
</dbReference>
<keyword evidence="4 7" id="KW-1133">Transmembrane helix</keyword>
<dbReference type="InterPro" id="IPR024791">
    <property type="entry name" value="Cyt_c/ubiquinol_Oxase_su3"/>
</dbReference>
<evidence type="ECO:0000256" key="7">
    <source>
        <dbReference type="SAM" id="Phobius"/>
    </source>
</evidence>
<dbReference type="InterPro" id="IPR013833">
    <property type="entry name" value="Cyt_c_oxidase_su3_a-hlx"/>
</dbReference>
<dbReference type="PROSITE" id="PS50253">
    <property type="entry name" value="COX3"/>
    <property type="match status" value="1"/>
</dbReference>
<accession>A0ABS7VNT1</accession>
<comment type="caution">
    <text evidence="9">The sequence shown here is derived from an EMBL/GenBank/DDBJ whole genome shotgun (WGS) entry which is preliminary data.</text>
</comment>
<evidence type="ECO:0000256" key="5">
    <source>
        <dbReference type="ARBA" id="ARBA00023136"/>
    </source>
</evidence>
<dbReference type="EMBL" id="JAIRBM010000007">
    <property type="protein sequence ID" value="MBZ6076801.1"/>
    <property type="molecule type" value="Genomic_DNA"/>
</dbReference>
<keyword evidence="5 7" id="KW-0472">Membrane</keyword>
<comment type="similarity">
    <text evidence="2 6">Belongs to the cytochrome c oxidase subunit 3 family.</text>
</comment>
<feature type="transmembrane region" description="Helical" evidence="7">
    <location>
        <begin position="157"/>
        <end position="180"/>
    </location>
</feature>
<dbReference type="PANTHER" id="PTHR11403">
    <property type="entry name" value="CYTOCHROME C OXIDASE SUBUNIT III"/>
    <property type="match status" value="1"/>
</dbReference>
<evidence type="ECO:0000313" key="10">
    <source>
        <dbReference type="Proteomes" id="UP000704176"/>
    </source>
</evidence>
<evidence type="ECO:0000256" key="6">
    <source>
        <dbReference type="RuleBase" id="RU003376"/>
    </source>
</evidence>
<keyword evidence="3 6" id="KW-0812">Transmembrane</keyword>
<evidence type="ECO:0000256" key="1">
    <source>
        <dbReference type="ARBA" id="ARBA00004141"/>
    </source>
</evidence>
<feature type="transmembrane region" description="Helical" evidence="7">
    <location>
        <begin position="49"/>
        <end position="72"/>
    </location>
</feature>
<comment type="subcellular location">
    <subcellularLocation>
        <location evidence="6">Cell membrane</location>
        <topology evidence="6">Multi-pass membrane protein</topology>
    </subcellularLocation>
    <subcellularLocation>
        <location evidence="1">Membrane</location>
        <topology evidence="1">Multi-pass membrane protein</topology>
    </subcellularLocation>
</comment>
<evidence type="ECO:0000256" key="4">
    <source>
        <dbReference type="ARBA" id="ARBA00022989"/>
    </source>
</evidence>
<dbReference type="SUPFAM" id="SSF81452">
    <property type="entry name" value="Cytochrome c oxidase subunit III-like"/>
    <property type="match status" value="1"/>
</dbReference>
<name>A0ABS7VNT1_9HYPH</name>
<dbReference type="InterPro" id="IPR035973">
    <property type="entry name" value="Cyt_c_oxidase_su3-like_sf"/>
</dbReference>
<keyword evidence="10" id="KW-1185">Reference proteome</keyword>
<dbReference type="InterPro" id="IPR000298">
    <property type="entry name" value="Cyt_c_oxidase-like_su3"/>
</dbReference>
<dbReference type="Proteomes" id="UP000704176">
    <property type="component" value="Unassembled WGS sequence"/>
</dbReference>
<proteinExistence type="inferred from homology"/>
<evidence type="ECO:0000256" key="3">
    <source>
        <dbReference type="ARBA" id="ARBA00022692"/>
    </source>
</evidence>
<dbReference type="Pfam" id="PF00510">
    <property type="entry name" value="COX3"/>
    <property type="match status" value="1"/>
</dbReference>
<evidence type="ECO:0000313" key="9">
    <source>
        <dbReference type="EMBL" id="MBZ6076801.1"/>
    </source>
</evidence>
<evidence type="ECO:0000259" key="8">
    <source>
        <dbReference type="PROSITE" id="PS50253"/>
    </source>
</evidence>
<protein>
    <submittedName>
        <fullName evidence="9">Cytochrome c oxidase subunit 3</fullName>
    </submittedName>
</protein>
<feature type="transmembrane region" description="Helical" evidence="7">
    <location>
        <begin position="200"/>
        <end position="221"/>
    </location>
</feature>